<dbReference type="InterPro" id="IPR008948">
    <property type="entry name" value="L-Aspartase-like"/>
</dbReference>
<dbReference type="Proteomes" id="UP000729290">
    <property type="component" value="Unassembled WGS sequence"/>
</dbReference>
<keyword evidence="4 6" id="KW-0028">Amino-acid biosynthesis</keyword>
<keyword evidence="5 6" id="KW-0456">Lyase</keyword>
<dbReference type="InterPro" id="IPR020557">
    <property type="entry name" value="Fumarate_lyase_CS"/>
</dbReference>
<gene>
    <name evidence="6 9" type="primary">argH</name>
    <name evidence="9" type="ORF">H9X83_03875</name>
</gene>
<evidence type="ECO:0000313" key="9">
    <source>
        <dbReference type="EMBL" id="MBM6877299.1"/>
    </source>
</evidence>
<dbReference type="InterPro" id="IPR022761">
    <property type="entry name" value="Fumarate_lyase_N"/>
</dbReference>
<dbReference type="EMBL" id="JACSNV010000004">
    <property type="protein sequence ID" value="MBM6877299.1"/>
    <property type="molecule type" value="Genomic_DNA"/>
</dbReference>
<comment type="similarity">
    <text evidence="6">Belongs to the lyase 1 family. Argininosuccinate lyase subfamily.</text>
</comment>
<evidence type="ECO:0000256" key="1">
    <source>
        <dbReference type="ARBA" id="ARBA00004941"/>
    </source>
</evidence>
<dbReference type="PANTHER" id="PTHR43814">
    <property type="entry name" value="ARGININOSUCCINATE LYASE"/>
    <property type="match status" value="1"/>
</dbReference>
<keyword evidence="6" id="KW-0963">Cytoplasm</keyword>
<keyword evidence="10" id="KW-1185">Reference proteome</keyword>
<evidence type="ECO:0000259" key="8">
    <source>
        <dbReference type="Pfam" id="PF14698"/>
    </source>
</evidence>
<comment type="catalytic activity">
    <reaction evidence="6">
        <text>2-(N(omega)-L-arginino)succinate = fumarate + L-arginine</text>
        <dbReference type="Rhea" id="RHEA:24020"/>
        <dbReference type="ChEBI" id="CHEBI:29806"/>
        <dbReference type="ChEBI" id="CHEBI:32682"/>
        <dbReference type="ChEBI" id="CHEBI:57472"/>
        <dbReference type="EC" id="4.3.2.1"/>
    </reaction>
</comment>
<evidence type="ECO:0000259" key="7">
    <source>
        <dbReference type="Pfam" id="PF00206"/>
    </source>
</evidence>
<accession>A0ABS2G753</accession>
<dbReference type="InterPro" id="IPR029419">
    <property type="entry name" value="Arg_succ_lyase_C"/>
</dbReference>
<organism evidence="9 10">
    <name type="scientific">Anaerotignum lactatifermentans</name>
    <dbReference type="NCBI Taxonomy" id="160404"/>
    <lineage>
        <taxon>Bacteria</taxon>
        <taxon>Bacillati</taxon>
        <taxon>Bacillota</taxon>
        <taxon>Clostridia</taxon>
        <taxon>Lachnospirales</taxon>
        <taxon>Anaerotignaceae</taxon>
        <taxon>Anaerotignum</taxon>
    </lineage>
</organism>
<dbReference type="Gene3D" id="1.20.200.10">
    <property type="entry name" value="Fumarase/aspartase (Central domain)"/>
    <property type="match status" value="1"/>
</dbReference>
<dbReference type="InterPro" id="IPR000362">
    <property type="entry name" value="Fumarate_lyase_fam"/>
</dbReference>
<evidence type="ECO:0000256" key="2">
    <source>
        <dbReference type="ARBA" id="ARBA00012338"/>
    </source>
</evidence>
<dbReference type="RefSeq" id="WP_205133309.1">
    <property type="nucleotide sequence ID" value="NZ_JACSNT010000005.1"/>
</dbReference>
<dbReference type="PROSITE" id="PS00163">
    <property type="entry name" value="FUMARATE_LYASES"/>
    <property type="match status" value="1"/>
</dbReference>
<dbReference type="Gene3D" id="1.10.275.10">
    <property type="entry name" value="Fumarase/aspartase (N-terminal domain)"/>
    <property type="match status" value="1"/>
</dbReference>
<dbReference type="Pfam" id="PF00206">
    <property type="entry name" value="Lyase_1"/>
    <property type="match status" value="1"/>
</dbReference>
<feature type="domain" description="Fumarate lyase N-terminal" evidence="7">
    <location>
        <begin position="7"/>
        <end position="301"/>
    </location>
</feature>
<dbReference type="CDD" id="cd01359">
    <property type="entry name" value="Argininosuccinate_lyase"/>
    <property type="match status" value="1"/>
</dbReference>
<name>A0ABS2G753_9FIRM</name>
<comment type="subcellular location">
    <subcellularLocation>
        <location evidence="6">Cytoplasm</location>
    </subcellularLocation>
</comment>
<feature type="domain" description="Argininosuccinate lyase C-terminal" evidence="8">
    <location>
        <begin position="364"/>
        <end position="432"/>
    </location>
</feature>
<dbReference type="HAMAP" id="MF_00006">
    <property type="entry name" value="Arg_succ_lyase"/>
    <property type="match status" value="1"/>
</dbReference>
<dbReference type="Pfam" id="PF14698">
    <property type="entry name" value="ASL_C2"/>
    <property type="match status" value="1"/>
</dbReference>
<dbReference type="InterPro" id="IPR024083">
    <property type="entry name" value="Fumarase/histidase_N"/>
</dbReference>
<dbReference type="NCBIfam" id="TIGR00838">
    <property type="entry name" value="argH"/>
    <property type="match status" value="1"/>
</dbReference>
<keyword evidence="3 6" id="KW-0055">Arginine biosynthesis</keyword>
<proteinExistence type="inferred from homology"/>
<evidence type="ECO:0000313" key="10">
    <source>
        <dbReference type="Proteomes" id="UP000729290"/>
    </source>
</evidence>
<dbReference type="PRINTS" id="PR00149">
    <property type="entry name" value="FUMRATELYASE"/>
</dbReference>
<comment type="pathway">
    <text evidence="1 6">Amino-acid biosynthesis; L-arginine biosynthesis; L-arginine from L-ornithine and carbamoyl phosphate: step 3/3.</text>
</comment>
<reference evidence="9 10" key="1">
    <citation type="journal article" date="2021" name="Sci. Rep.">
        <title>The distribution of antibiotic resistance genes in chicken gut microbiota commensals.</title>
        <authorList>
            <person name="Juricova H."/>
            <person name="Matiasovicova J."/>
            <person name="Kubasova T."/>
            <person name="Cejkova D."/>
            <person name="Rychlik I."/>
        </authorList>
    </citation>
    <scope>NUCLEOTIDE SEQUENCE [LARGE SCALE GENOMIC DNA]</scope>
    <source>
        <strain evidence="9 10">An431b</strain>
    </source>
</reference>
<dbReference type="InterPro" id="IPR009049">
    <property type="entry name" value="Argininosuccinate_lyase"/>
</dbReference>
<evidence type="ECO:0000256" key="6">
    <source>
        <dbReference type="HAMAP-Rule" id="MF_00006"/>
    </source>
</evidence>
<comment type="caution">
    <text evidence="9">The sequence shown here is derived from an EMBL/GenBank/DDBJ whole genome shotgun (WGS) entry which is preliminary data.</text>
</comment>
<dbReference type="EC" id="4.3.2.1" evidence="2 6"/>
<evidence type="ECO:0000256" key="4">
    <source>
        <dbReference type="ARBA" id="ARBA00022605"/>
    </source>
</evidence>
<protein>
    <recommendedName>
        <fullName evidence="2 6">Argininosuccinate lyase</fullName>
        <shortName evidence="6">ASAL</shortName>
        <ecNumber evidence="2 6">4.3.2.1</ecNumber>
    </recommendedName>
    <alternativeName>
        <fullName evidence="6">Arginosuccinase</fullName>
    </alternativeName>
</protein>
<dbReference type="SUPFAM" id="SSF48557">
    <property type="entry name" value="L-aspartase-like"/>
    <property type="match status" value="1"/>
</dbReference>
<sequence>MQKLWGGRFTKSTDSFTDHFHSSIGFDSRMYHEDITGSMAHAAMLGKQGIIPQADADLIVKTLGEILADIEAGKVTFDEKAEDIHMNMETILISRIGDVGKKLHTGRSRNDQVALDTRMYTKKEITEIKALVKELMEELNALAEQHTQTIMPGYTHLQRAQPVTLAHHLLAYMEMFKRDYDRLCDTYRRTNVLPLGSGALATTTYPLDRYFVAEQLGFDAVSANSMDGVSDRDFCVELISDLSMLMMHLSRFCEEIILWSSHEFRFIELDDAYSTGSSIMPQKKNPDMAELIRGKTGRVYGHLMGMLTTMKGLPLAYNKDMQEDKEGLFDAIDTVKMCLPVFTKMIATMTVRKENMLQATKGGFTNATDAADWLVKQGVPFRDAHSTIGHLVLYCIEHNTNLDDLSLEEYQAISPVFNESVYDAISVKQCVEARNVIGGPSKAMTTRAIEDNKAYLAKLN</sequence>
<dbReference type="Gene3D" id="1.10.40.30">
    <property type="entry name" value="Fumarase/aspartase (C-terminal domain)"/>
    <property type="match status" value="1"/>
</dbReference>
<evidence type="ECO:0000256" key="3">
    <source>
        <dbReference type="ARBA" id="ARBA00022571"/>
    </source>
</evidence>
<dbReference type="GO" id="GO:0004056">
    <property type="term" value="F:argininosuccinate lyase activity"/>
    <property type="evidence" value="ECO:0007669"/>
    <property type="project" value="UniProtKB-EC"/>
</dbReference>
<evidence type="ECO:0000256" key="5">
    <source>
        <dbReference type="ARBA" id="ARBA00023239"/>
    </source>
</evidence>
<dbReference type="PRINTS" id="PR00145">
    <property type="entry name" value="ARGSUCLYASE"/>
</dbReference>
<dbReference type="PANTHER" id="PTHR43814:SF1">
    <property type="entry name" value="ARGININOSUCCINATE LYASE"/>
    <property type="match status" value="1"/>
</dbReference>